<gene>
    <name evidence="1" type="ORF">ILEXP_LOCUS39663</name>
</gene>
<sequence length="282" mass="30565">MGRGTVQFDWDLMALIKLQAVGKKAKKVVPQQKIFTEIYLFDKQGTKVAGDMVEELVMGGATDVQFDDDPINAELVGHSSLMLGEKDKQKEAAKATVESGGGGSKTVESEVTMENSSDNVFQCKDGPNRSDGPKLTVAQMTNMGQTGMTNYLGENECFSPQIKETHIILAGNVNMSGINGNQVLAETQENVKIKGKGVLVEKNKGRKNLKIWKRKARDPIGSSKTGKRSIEGGKQKIEFTVETKGAVVQSASNKRAFSDEVCAKDDASKFKFTTTVSSLQTC</sequence>
<protein>
    <submittedName>
        <fullName evidence="1">Uncharacterized protein</fullName>
    </submittedName>
</protein>
<dbReference type="AlphaFoldDB" id="A0ABC8TLW1"/>
<evidence type="ECO:0000313" key="2">
    <source>
        <dbReference type="Proteomes" id="UP001642360"/>
    </source>
</evidence>
<name>A0ABC8TLW1_9AQUA</name>
<dbReference type="Proteomes" id="UP001642360">
    <property type="component" value="Unassembled WGS sequence"/>
</dbReference>
<keyword evidence="2" id="KW-1185">Reference proteome</keyword>
<organism evidence="1 2">
    <name type="scientific">Ilex paraguariensis</name>
    <name type="common">yerba mate</name>
    <dbReference type="NCBI Taxonomy" id="185542"/>
    <lineage>
        <taxon>Eukaryota</taxon>
        <taxon>Viridiplantae</taxon>
        <taxon>Streptophyta</taxon>
        <taxon>Embryophyta</taxon>
        <taxon>Tracheophyta</taxon>
        <taxon>Spermatophyta</taxon>
        <taxon>Magnoliopsida</taxon>
        <taxon>eudicotyledons</taxon>
        <taxon>Gunneridae</taxon>
        <taxon>Pentapetalae</taxon>
        <taxon>asterids</taxon>
        <taxon>campanulids</taxon>
        <taxon>Aquifoliales</taxon>
        <taxon>Aquifoliaceae</taxon>
        <taxon>Ilex</taxon>
    </lineage>
</organism>
<accession>A0ABC8TLW1</accession>
<proteinExistence type="predicted"/>
<reference evidence="1 2" key="1">
    <citation type="submission" date="2024-02" db="EMBL/GenBank/DDBJ databases">
        <authorList>
            <person name="Vignale AGUSTIN F."/>
            <person name="Sosa J E."/>
            <person name="Modenutti C."/>
        </authorList>
    </citation>
    <scope>NUCLEOTIDE SEQUENCE [LARGE SCALE GENOMIC DNA]</scope>
</reference>
<dbReference type="EMBL" id="CAUOFW020005447">
    <property type="protein sequence ID" value="CAK9170178.1"/>
    <property type="molecule type" value="Genomic_DNA"/>
</dbReference>
<evidence type="ECO:0000313" key="1">
    <source>
        <dbReference type="EMBL" id="CAK9170178.1"/>
    </source>
</evidence>
<comment type="caution">
    <text evidence="1">The sequence shown here is derived from an EMBL/GenBank/DDBJ whole genome shotgun (WGS) entry which is preliminary data.</text>
</comment>